<dbReference type="EMBL" id="JTDF01003439">
    <property type="protein sequence ID" value="KAF8567804.1"/>
    <property type="molecule type" value="Genomic_DNA"/>
</dbReference>
<evidence type="ECO:0000313" key="4">
    <source>
        <dbReference type="EMBL" id="KAF8567804.1"/>
    </source>
</evidence>
<name>A0A8T0DLI1_9TREM</name>
<evidence type="ECO:0000256" key="1">
    <source>
        <dbReference type="ARBA" id="ARBA00023157"/>
    </source>
</evidence>
<comment type="caution">
    <text evidence="4">The sequence shown here is derived from an EMBL/GenBank/DDBJ whole genome shotgun (WGS) entry which is preliminary data.</text>
</comment>
<keyword evidence="1" id="KW-1015">Disulfide bond</keyword>
<sequence length="101" mass="11126">MKAVLFLLVSLVSLVVAAPQIDIPDDNDACDVCKQTVKTIKDGLKSGILQQVLEIYLTKQCESLGIFAEVCKSAISKGIKFLSDQVQKMEPEETCRKIHLC</sequence>
<keyword evidence="2" id="KW-0732">Signal</keyword>
<dbReference type="Gene3D" id="1.10.225.10">
    <property type="entry name" value="Saposin-like"/>
    <property type="match status" value="1"/>
</dbReference>
<dbReference type="InterPro" id="IPR011001">
    <property type="entry name" value="Saposin-like"/>
</dbReference>
<evidence type="ECO:0000259" key="3">
    <source>
        <dbReference type="PROSITE" id="PS50015"/>
    </source>
</evidence>
<keyword evidence="5" id="KW-1185">Reference proteome</keyword>
<feature type="chain" id="PRO_5035820607" description="Saposin B-type domain-containing protein" evidence="2">
    <location>
        <begin position="18"/>
        <end position="101"/>
    </location>
</feature>
<dbReference type="OrthoDB" id="6298386at2759"/>
<dbReference type="AlphaFoldDB" id="A0A8T0DLI1"/>
<proteinExistence type="predicted"/>
<dbReference type="PROSITE" id="PS50015">
    <property type="entry name" value="SAP_B"/>
    <property type="match status" value="1"/>
</dbReference>
<dbReference type="SUPFAM" id="SSF47862">
    <property type="entry name" value="Saposin"/>
    <property type="match status" value="1"/>
</dbReference>
<feature type="signal peptide" evidence="2">
    <location>
        <begin position="1"/>
        <end position="17"/>
    </location>
</feature>
<reference evidence="4 5" key="1">
    <citation type="submission" date="2019-07" db="EMBL/GenBank/DDBJ databases">
        <title>Annotation for the trematode Paragonimus westermani.</title>
        <authorList>
            <person name="Choi Y.-J."/>
        </authorList>
    </citation>
    <scope>NUCLEOTIDE SEQUENCE [LARGE SCALE GENOMIC DNA]</scope>
    <source>
        <strain evidence="4">180907_Pwestermani</strain>
    </source>
</reference>
<accession>A0A8T0DLI1</accession>
<feature type="domain" description="Saposin B-type" evidence="3">
    <location>
        <begin position="26"/>
        <end position="101"/>
    </location>
</feature>
<dbReference type="InterPro" id="IPR008139">
    <property type="entry name" value="SaposinB_dom"/>
</dbReference>
<evidence type="ECO:0000313" key="5">
    <source>
        <dbReference type="Proteomes" id="UP000699462"/>
    </source>
</evidence>
<gene>
    <name evidence="4" type="ORF">P879_03910</name>
</gene>
<organism evidence="4 5">
    <name type="scientific">Paragonimus westermani</name>
    <dbReference type="NCBI Taxonomy" id="34504"/>
    <lineage>
        <taxon>Eukaryota</taxon>
        <taxon>Metazoa</taxon>
        <taxon>Spiralia</taxon>
        <taxon>Lophotrochozoa</taxon>
        <taxon>Platyhelminthes</taxon>
        <taxon>Trematoda</taxon>
        <taxon>Digenea</taxon>
        <taxon>Plagiorchiida</taxon>
        <taxon>Troglotremata</taxon>
        <taxon>Troglotrematidae</taxon>
        <taxon>Paragonimus</taxon>
    </lineage>
</organism>
<dbReference type="Proteomes" id="UP000699462">
    <property type="component" value="Unassembled WGS sequence"/>
</dbReference>
<evidence type="ECO:0000256" key="2">
    <source>
        <dbReference type="SAM" id="SignalP"/>
    </source>
</evidence>
<dbReference type="SMART" id="SM00741">
    <property type="entry name" value="SapB"/>
    <property type="match status" value="1"/>
</dbReference>
<protein>
    <recommendedName>
        <fullName evidence="3">Saposin B-type domain-containing protein</fullName>
    </recommendedName>
</protein>